<dbReference type="GO" id="GO:0031469">
    <property type="term" value="C:bacterial microcompartment"/>
    <property type="evidence" value="ECO:0007669"/>
    <property type="project" value="UniProtKB-SubCell"/>
</dbReference>
<evidence type="ECO:0008006" key="4">
    <source>
        <dbReference type="Google" id="ProtNLM"/>
    </source>
</evidence>
<comment type="caution">
    <text evidence="3">The sequence shown here is derived from an EMBL/GenBank/DDBJ whole genome shotgun (WGS) entry which is preliminary data.</text>
</comment>
<keyword evidence="2" id="KW-1283">Bacterial microcompartment</keyword>
<dbReference type="AlphaFoldDB" id="X1G138"/>
<feature type="non-terminal residue" evidence="3">
    <location>
        <position position="78"/>
    </location>
</feature>
<dbReference type="PANTHER" id="PTHR36539:SF1">
    <property type="entry name" value="BACTERIAL MICROCOMPARTMENT SHELL VERTEX PROTEIN EUTN"/>
    <property type="match status" value="1"/>
</dbReference>
<reference evidence="3" key="1">
    <citation type="journal article" date="2014" name="Front. Microbiol.">
        <title>High frequency of phylogenetically diverse reductive dehalogenase-homologous genes in deep subseafloor sedimentary metagenomes.</title>
        <authorList>
            <person name="Kawai M."/>
            <person name="Futagami T."/>
            <person name="Toyoda A."/>
            <person name="Takaki Y."/>
            <person name="Nishi S."/>
            <person name="Hori S."/>
            <person name="Arai W."/>
            <person name="Tsubouchi T."/>
            <person name="Morono Y."/>
            <person name="Uchiyama I."/>
            <person name="Ito T."/>
            <person name="Fujiyama A."/>
            <person name="Inagaki F."/>
            <person name="Takami H."/>
        </authorList>
    </citation>
    <scope>NUCLEOTIDE SEQUENCE</scope>
    <source>
        <strain evidence="3">Expedition CK06-06</strain>
    </source>
</reference>
<proteinExistence type="predicted"/>
<evidence type="ECO:0000256" key="2">
    <source>
        <dbReference type="ARBA" id="ARBA00024446"/>
    </source>
</evidence>
<evidence type="ECO:0000256" key="1">
    <source>
        <dbReference type="ARBA" id="ARBA00024322"/>
    </source>
</evidence>
<gene>
    <name evidence="3" type="ORF">S03H2_16136</name>
</gene>
<protein>
    <recommendedName>
        <fullName evidence="4">Ethanolamine utilization protein EutN</fullName>
    </recommendedName>
</protein>
<comment type="subcellular location">
    <subcellularLocation>
        <location evidence="1">Bacterial microcompartment</location>
    </subcellularLocation>
</comment>
<organism evidence="3">
    <name type="scientific">marine sediment metagenome</name>
    <dbReference type="NCBI Taxonomy" id="412755"/>
    <lineage>
        <taxon>unclassified sequences</taxon>
        <taxon>metagenomes</taxon>
        <taxon>ecological metagenomes</taxon>
    </lineage>
</organism>
<dbReference type="PROSITE" id="PS51932">
    <property type="entry name" value="BMV"/>
    <property type="match status" value="1"/>
</dbReference>
<evidence type="ECO:0000313" key="3">
    <source>
        <dbReference type="EMBL" id="GAH38495.1"/>
    </source>
</evidence>
<dbReference type="InterPro" id="IPR004992">
    <property type="entry name" value="EutN_CcmL"/>
</dbReference>
<dbReference type="SUPFAM" id="SSF159133">
    <property type="entry name" value="EutN/CcmL-like"/>
    <property type="match status" value="1"/>
</dbReference>
<accession>X1G138</accession>
<dbReference type="InterPro" id="IPR036677">
    <property type="entry name" value="EutN_CcmL_sf"/>
</dbReference>
<dbReference type="Pfam" id="PF03319">
    <property type="entry name" value="EutN_CcmL"/>
    <property type="match status" value="1"/>
</dbReference>
<dbReference type="EMBL" id="BARU01008230">
    <property type="protein sequence ID" value="GAH38495.1"/>
    <property type="molecule type" value="Genomic_DNA"/>
</dbReference>
<dbReference type="Gene3D" id="2.40.50.220">
    <property type="entry name" value="EutN/Ccml"/>
    <property type="match status" value="1"/>
</dbReference>
<sequence>MKLCKVVGAVVSTIKKADLKEHRLLLVRELGKRSAEAIVAIDLVGVGAGQEVLVTSGTAARVASGNPSSSADAAIVGL</sequence>
<dbReference type="PANTHER" id="PTHR36539">
    <property type="entry name" value="ETHANOLAMINE UTILIZATION PROTEIN EUTN"/>
    <property type="match status" value="1"/>
</dbReference>
<name>X1G138_9ZZZZ</name>